<dbReference type="Gene3D" id="3.40.50.300">
    <property type="entry name" value="P-loop containing nucleotide triphosphate hydrolases"/>
    <property type="match status" value="1"/>
</dbReference>
<dbReference type="EMBL" id="CP096203">
    <property type="protein sequence ID" value="UPQ75278.1"/>
    <property type="molecule type" value="Genomic_DNA"/>
</dbReference>
<dbReference type="PANTHER" id="PTHR40396">
    <property type="entry name" value="ATPASE-LIKE PROTEIN"/>
    <property type="match status" value="1"/>
</dbReference>
<dbReference type="InterPro" id="IPR027417">
    <property type="entry name" value="P-loop_NTPase"/>
</dbReference>
<feature type="domain" description="ATPase AAA-type core" evidence="1">
    <location>
        <begin position="353"/>
        <end position="422"/>
    </location>
</feature>
<evidence type="ECO:0000313" key="3">
    <source>
        <dbReference type="Proteomes" id="UP000830552"/>
    </source>
</evidence>
<dbReference type="PANTHER" id="PTHR40396:SF1">
    <property type="entry name" value="ATPASE AAA-TYPE CORE DOMAIN-CONTAINING PROTEIN"/>
    <property type="match status" value="1"/>
</dbReference>
<keyword evidence="3" id="KW-1185">Reference proteome</keyword>
<keyword evidence="2" id="KW-0067">ATP-binding</keyword>
<dbReference type="RefSeq" id="WP_248391006.1">
    <property type="nucleotide sequence ID" value="NZ_CP096203.1"/>
</dbReference>
<dbReference type="Pfam" id="PF13304">
    <property type="entry name" value="AAA_21"/>
    <property type="match status" value="1"/>
</dbReference>
<organism evidence="2 3">
    <name type="scientific">Chryseobacterium nepalense</name>
    <dbReference type="NCBI Taxonomy" id="1854498"/>
    <lineage>
        <taxon>Bacteria</taxon>
        <taxon>Pseudomonadati</taxon>
        <taxon>Bacteroidota</taxon>
        <taxon>Flavobacteriia</taxon>
        <taxon>Flavobacteriales</taxon>
        <taxon>Weeksellaceae</taxon>
        <taxon>Chryseobacterium group</taxon>
        <taxon>Chryseobacterium</taxon>
    </lineage>
</organism>
<evidence type="ECO:0000259" key="1">
    <source>
        <dbReference type="Pfam" id="PF13304"/>
    </source>
</evidence>
<accession>A0ABY4K6A0</accession>
<keyword evidence="2" id="KW-0547">Nucleotide-binding</keyword>
<dbReference type="InterPro" id="IPR003959">
    <property type="entry name" value="ATPase_AAA_core"/>
</dbReference>
<evidence type="ECO:0000313" key="2">
    <source>
        <dbReference type="EMBL" id="UPQ75278.1"/>
    </source>
</evidence>
<dbReference type="Proteomes" id="UP000830552">
    <property type="component" value="Chromosome"/>
</dbReference>
<dbReference type="GO" id="GO:0005524">
    <property type="term" value="F:ATP binding"/>
    <property type="evidence" value="ECO:0007669"/>
    <property type="project" value="UniProtKB-KW"/>
</dbReference>
<proteinExistence type="predicted"/>
<reference evidence="2" key="1">
    <citation type="submission" date="2022-04" db="EMBL/GenBank/DDBJ databases">
        <title>Evolutionary, genomic, and biogeographic characterization of Chryseobacterium nepalense represented by a plastic-degrading bacterium AC3.</title>
        <authorList>
            <person name="Yin Z."/>
            <person name="Liu X."/>
            <person name="Wang D."/>
            <person name="Xie Z."/>
        </authorList>
    </citation>
    <scope>NUCLEOTIDE SEQUENCE</scope>
    <source>
        <strain evidence="2">AC3</strain>
    </source>
</reference>
<gene>
    <name evidence="2" type="ORF">M0D58_14655</name>
</gene>
<sequence>MEEDETINELTFYLSGNNFNEAEKKNIVVLTRSSWDDMFSFSTLYSVIYYNNDGERTRLGAVKIGQVNMKSDQRSPNLPLSFTSLDDNFFSLGQDVSYYEELNEISDAFRENFLNSLNDLAYNNEMYKKAYNERVTRISLMRDISHVSVIGQFRRLAQGTSILTTYDFDFILPNGTKSENSESLLHFSVVPKSNPPTNIHVIIGRNGVGKTFLFNNMIMSLLYPNSSKYGYFKTSSRIKSDFFANLISVSFSAFEEATPIDEMNKGNIRQVSYSYIGLKTEKEGKVIIKSPTILKNEFARSSYKCLITGKKQRWLRAVKVLETDPIFKDSEISEIANFKGGFEDFKKYAANIFVNLSSGHKIILLTITRLVETIEEKSLVIIDEPETYLHPPLLSAFIRSLSDLLIQRNGVAIIGTHSPVVLQEVPKSCVWKLRRIANESIVERLDVESFGENVGVLTQEVFGLEVTDAGFHNILKEIVERVDDYREAITYLNNQLGFEGKAILRNLLFEQNEEN</sequence>
<name>A0ABY4K6A0_9FLAO</name>
<dbReference type="SUPFAM" id="SSF52540">
    <property type="entry name" value="P-loop containing nucleoside triphosphate hydrolases"/>
    <property type="match status" value="1"/>
</dbReference>
<protein>
    <submittedName>
        <fullName evidence="2">ATP-binding protein</fullName>
    </submittedName>
</protein>